<comment type="subcellular location">
    <subcellularLocation>
        <location evidence="5">Cytoplasm</location>
    </subcellularLocation>
</comment>
<evidence type="ECO:0000259" key="6">
    <source>
        <dbReference type="SMART" id="SM00732"/>
    </source>
</evidence>
<feature type="domain" description="YqgF/RNase H-like" evidence="6">
    <location>
        <begin position="1"/>
        <end position="101"/>
    </location>
</feature>
<comment type="similarity">
    <text evidence="5">Belongs to the YqgF HJR family.</text>
</comment>
<gene>
    <name evidence="5 7" type="primary">yqgF</name>
    <name evidence="7" type="ORF">BUANCORI2928_436</name>
</gene>
<dbReference type="GO" id="GO:0004518">
    <property type="term" value="F:nuclease activity"/>
    <property type="evidence" value="ECO:0007669"/>
    <property type="project" value="UniProtKB-KW"/>
</dbReference>
<keyword evidence="3 5" id="KW-0540">Nuclease</keyword>
<dbReference type="InterPro" id="IPR006641">
    <property type="entry name" value="YqgF/RNaseH-like_dom"/>
</dbReference>
<dbReference type="HAMAP" id="MF_00651">
    <property type="entry name" value="Nuclease_YqgF"/>
    <property type="match status" value="1"/>
</dbReference>
<dbReference type="AlphaFoldDB" id="A0AAT9IIQ8"/>
<dbReference type="CDD" id="cd16964">
    <property type="entry name" value="YqgF"/>
    <property type="match status" value="1"/>
</dbReference>
<comment type="function">
    <text evidence="5">Could be a nuclease involved in processing of the 5'-end of pre-16S rRNA.</text>
</comment>
<proteinExistence type="inferred from homology"/>
<evidence type="ECO:0000256" key="5">
    <source>
        <dbReference type="HAMAP-Rule" id="MF_00651"/>
    </source>
</evidence>
<dbReference type="EC" id="3.1.-.-" evidence="5"/>
<dbReference type="EMBL" id="OZ060371">
    <property type="protein sequence ID" value="CAL4043962.1"/>
    <property type="molecule type" value="Genomic_DNA"/>
</dbReference>
<dbReference type="RefSeq" id="WP_367680957.1">
    <property type="nucleotide sequence ID" value="NZ_OZ060371.1"/>
</dbReference>
<dbReference type="PANTHER" id="PTHR33317:SF4">
    <property type="entry name" value="POLYNUCLEOTIDYL TRANSFERASE, RIBONUCLEASE H-LIKE SUPERFAMILY PROTEIN"/>
    <property type="match status" value="1"/>
</dbReference>
<dbReference type="Pfam" id="PF03652">
    <property type="entry name" value="RuvX"/>
    <property type="match status" value="1"/>
</dbReference>
<evidence type="ECO:0000313" key="7">
    <source>
        <dbReference type="EMBL" id="CAL4043962.1"/>
    </source>
</evidence>
<keyword evidence="2 5" id="KW-0690">Ribosome biogenesis</keyword>
<dbReference type="GO" id="GO:0005829">
    <property type="term" value="C:cytosol"/>
    <property type="evidence" value="ECO:0007669"/>
    <property type="project" value="TreeGrafter"/>
</dbReference>
<evidence type="ECO:0000256" key="4">
    <source>
        <dbReference type="ARBA" id="ARBA00022801"/>
    </source>
</evidence>
<dbReference type="GO" id="GO:0016788">
    <property type="term" value="F:hydrolase activity, acting on ester bonds"/>
    <property type="evidence" value="ECO:0007669"/>
    <property type="project" value="UniProtKB-UniRule"/>
</dbReference>
<reference evidence="7" key="1">
    <citation type="submission" date="2024-06" db="EMBL/GenBank/DDBJ databases">
        <authorList>
            <person name="Manzano-Marin A."/>
            <person name="Manzano-Marin A."/>
            <person name="Alejandro Manzano Marin A."/>
        </authorList>
    </citation>
    <scope>NUCLEOTIDE SEQUENCE</scope>
    <source>
        <strain evidence="7">Ancorni-2928</strain>
    </source>
</reference>
<accession>A0AAT9IIQ8</accession>
<dbReference type="InterPro" id="IPR005227">
    <property type="entry name" value="YqgF"/>
</dbReference>
<dbReference type="SUPFAM" id="SSF53098">
    <property type="entry name" value="Ribonuclease H-like"/>
    <property type="match status" value="1"/>
</dbReference>
<protein>
    <recommendedName>
        <fullName evidence="5">Putative pre-16S rRNA nuclease</fullName>
        <ecNumber evidence="5">3.1.-.-</ecNumber>
    </recommendedName>
</protein>
<dbReference type="InterPro" id="IPR012337">
    <property type="entry name" value="RNaseH-like_sf"/>
</dbReference>
<evidence type="ECO:0000256" key="3">
    <source>
        <dbReference type="ARBA" id="ARBA00022722"/>
    </source>
</evidence>
<dbReference type="Gene3D" id="3.30.420.140">
    <property type="entry name" value="YqgF/RNase H-like domain"/>
    <property type="match status" value="1"/>
</dbReference>
<name>A0AAT9IIQ8_9GAMM</name>
<organism evidence="7">
    <name type="scientific">Buchnera aphidicola</name>
    <name type="common">Anoecia corni</name>
    <dbReference type="NCBI Taxonomy" id="2994477"/>
    <lineage>
        <taxon>Bacteria</taxon>
        <taxon>Pseudomonadati</taxon>
        <taxon>Pseudomonadota</taxon>
        <taxon>Gammaproteobacteria</taxon>
        <taxon>Enterobacterales</taxon>
        <taxon>Erwiniaceae</taxon>
        <taxon>Buchnera</taxon>
    </lineage>
</organism>
<dbReference type="PANTHER" id="PTHR33317">
    <property type="entry name" value="POLYNUCLEOTIDYL TRANSFERASE, RIBONUCLEASE H-LIKE SUPERFAMILY PROTEIN"/>
    <property type="match status" value="1"/>
</dbReference>
<dbReference type="SMART" id="SM00732">
    <property type="entry name" value="YqgFc"/>
    <property type="match status" value="1"/>
</dbReference>
<keyword evidence="1 5" id="KW-0963">Cytoplasm</keyword>
<sequence length="140" mass="16097">MITLAFDFGTKKIGVAIGQTITNTATILNPIQAKNGVPEQKSLNKIFKEWNPKCVIVGLPLNLNGKKQKITYKTIKFAQYIRKMFSINTELYDERFTTVEAKLQLIHKYKKKKLIKKIDSLSAVIILESWFHKRSIAKNK</sequence>
<evidence type="ECO:0000256" key="2">
    <source>
        <dbReference type="ARBA" id="ARBA00022517"/>
    </source>
</evidence>
<keyword evidence="4 5" id="KW-0378">Hydrolase</keyword>
<dbReference type="GO" id="GO:0000967">
    <property type="term" value="P:rRNA 5'-end processing"/>
    <property type="evidence" value="ECO:0007669"/>
    <property type="project" value="UniProtKB-UniRule"/>
</dbReference>
<dbReference type="InterPro" id="IPR037027">
    <property type="entry name" value="YqgF/RNaseH-like_dom_sf"/>
</dbReference>
<evidence type="ECO:0000256" key="1">
    <source>
        <dbReference type="ARBA" id="ARBA00022490"/>
    </source>
</evidence>
<dbReference type="NCBIfam" id="TIGR00250">
    <property type="entry name" value="RNAse_H_YqgF"/>
    <property type="match status" value="1"/>
</dbReference>